<dbReference type="Proteomes" id="UP000010878">
    <property type="component" value="Chromosome"/>
</dbReference>
<name>L0JTC7_9EURY</name>
<dbReference type="Gene3D" id="2.30.29.80">
    <property type="match status" value="1"/>
</dbReference>
<dbReference type="GeneID" id="14405425"/>
<dbReference type="eggNOG" id="arCOG06550">
    <property type="taxonomic scope" value="Archaea"/>
</dbReference>
<feature type="region of interest" description="Disordered" evidence="1">
    <location>
        <begin position="79"/>
        <end position="136"/>
    </location>
</feature>
<proteinExistence type="predicted"/>
<gene>
    <name evidence="4" type="ORF">Natoc_0397</name>
</gene>
<protein>
    <submittedName>
        <fullName evidence="4">Uncharacterized protein</fullName>
    </submittedName>
</protein>
<dbReference type="Pfam" id="PF20068">
    <property type="entry name" value="Amphi-Trp"/>
    <property type="match status" value="1"/>
</dbReference>
<evidence type="ECO:0000259" key="3">
    <source>
        <dbReference type="Pfam" id="PF20068"/>
    </source>
</evidence>
<accession>L0JTC7</accession>
<evidence type="ECO:0000256" key="1">
    <source>
        <dbReference type="SAM" id="MobiDB-lite"/>
    </source>
</evidence>
<feature type="compositionally biased region" description="Low complexity" evidence="1">
    <location>
        <begin position="110"/>
        <end position="128"/>
    </location>
</feature>
<dbReference type="KEGG" id="nou:Natoc_0397"/>
<dbReference type="InterPro" id="IPR036913">
    <property type="entry name" value="YegP-like_sf"/>
</dbReference>
<dbReference type="eggNOG" id="arCOG04789">
    <property type="taxonomic scope" value="Archaea"/>
</dbReference>
<feature type="domain" description="DUF1508" evidence="2">
    <location>
        <begin position="145"/>
        <end position="191"/>
    </location>
</feature>
<dbReference type="InterPro" id="IPR027598">
    <property type="entry name" value="Amphi-Trp_dom"/>
</dbReference>
<evidence type="ECO:0000313" key="5">
    <source>
        <dbReference type="Proteomes" id="UP000010878"/>
    </source>
</evidence>
<dbReference type="EMBL" id="CP003929">
    <property type="protein sequence ID" value="AGB36262.1"/>
    <property type="molecule type" value="Genomic_DNA"/>
</dbReference>
<dbReference type="InterPro" id="IPR010879">
    <property type="entry name" value="DUF1508"/>
</dbReference>
<dbReference type="RefSeq" id="WP_015319718.1">
    <property type="nucleotide sequence ID" value="NC_019974.1"/>
</dbReference>
<dbReference type="SUPFAM" id="SSF160113">
    <property type="entry name" value="YegP-like"/>
    <property type="match status" value="1"/>
</dbReference>
<dbReference type="STRING" id="694430.Natoc_0397"/>
<evidence type="ECO:0000313" key="4">
    <source>
        <dbReference type="EMBL" id="AGB36262.1"/>
    </source>
</evidence>
<evidence type="ECO:0000259" key="2">
    <source>
        <dbReference type="Pfam" id="PF07411"/>
    </source>
</evidence>
<dbReference type="Pfam" id="PF07411">
    <property type="entry name" value="DUF1508"/>
    <property type="match status" value="1"/>
</dbReference>
<feature type="domain" description="Amphi-Trp" evidence="3">
    <location>
        <begin position="3"/>
        <end position="79"/>
    </location>
</feature>
<dbReference type="OrthoDB" id="108721at2157"/>
<keyword evidence="5" id="KW-1185">Reference proteome</keyword>
<dbReference type="AlphaFoldDB" id="L0JTC7"/>
<reference evidence="4 5" key="1">
    <citation type="submission" date="2012-11" db="EMBL/GenBank/DDBJ databases">
        <title>FINISHED of Natronococcus occultus SP4, DSM 3396.</title>
        <authorList>
            <consortium name="DOE Joint Genome Institute"/>
            <person name="Eisen J."/>
            <person name="Huntemann M."/>
            <person name="Wei C.-L."/>
            <person name="Han J."/>
            <person name="Detter J.C."/>
            <person name="Han C."/>
            <person name="Tapia R."/>
            <person name="Chen A."/>
            <person name="Kyrpides N."/>
            <person name="Mavromatis K."/>
            <person name="Markowitz V."/>
            <person name="Szeto E."/>
            <person name="Ivanova N."/>
            <person name="Mikhailova N."/>
            <person name="Ovchinnikova G."/>
            <person name="Pagani I."/>
            <person name="Pati A."/>
            <person name="Goodwin L."/>
            <person name="Nordberg H.P."/>
            <person name="Cantor M.N."/>
            <person name="Hua S.X."/>
            <person name="Woyke T."/>
            <person name="Eisen J."/>
            <person name="Klenk H.-P."/>
            <person name="Klenk H.-P."/>
        </authorList>
    </citation>
    <scope>NUCLEOTIDE SEQUENCE [LARGE SCALE GENOMIC DNA]</scope>
    <source>
        <strain evidence="4 5">SP4</strain>
    </source>
</reference>
<dbReference type="NCBIfam" id="TIGR04354">
    <property type="entry name" value="amphi-Trp"/>
    <property type="match status" value="1"/>
</dbReference>
<organism evidence="4 5">
    <name type="scientific">Natronococcus occultus SP4</name>
    <dbReference type="NCBI Taxonomy" id="694430"/>
    <lineage>
        <taxon>Archaea</taxon>
        <taxon>Methanobacteriati</taxon>
        <taxon>Methanobacteriota</taxon>
        <taxon>Stenosarchaea group</taxon>
        <taxon>Halobacteria</taxon>
        <taxon>Halobacteriales</taxon>
        <taxon>Natrialbaceae</taxon>
        <taxon>Natronococcus</taxon>
    </lineage>
</organism>
<sequence>MGETLFELEYASDRTELAALLRGLADAFEAGTTVDLHTAETQLAVEVPQRVFADLEAEHEDGTTALELKLEWDDADGTSVRVTDASTAADERPLTEERDEPTSAATATIPPDAVAGSDAGPAADGTTDADSREDGRRSRFEIYRDRADEWRWRLVHWNGNIIADSGEGYASRSNAERAVRGVVRNASDARIEHLEEDA</sequence>
<dbReference type="HOGENOM" id="CLU_081188_0_0_2"/>